<feature type="coiled-coil region" evidence="8">
    <location>
        <begin position="1245"/>
        <end position="1286"/>
    </location>
</feature>
<reference evidence="13" key="1">
    <citation type="submission" date="2025-08" db="UniProtKB">
        <authorList>
            <consortium name="RefSeq"/>
        </authorList>
    </citation>
    <scope>IDENTIFICATION</scope>
    <source>
        <tissue evidence="13">Liver</tissue>
    </source>
</reference>
<dbReference type="RefSeq" id="XP_040595243.1">
    <property type="nucleotide sequence ID" value="XM_040739309.1"/>
</dbReference>
<feature type="compositionally biased region" description="Pro residues" evidence="9">
    <location>
        <begin position="1806"/>
        <end position="1816"/>
    </location>
</feature>
<evidence type="ECO:0000256" key="4">
    <source>
        <dbReference type="ARBA" id="ARBA00022824"/>
    </source>
</evidence>
<evidence type="ECO:0000256" key="8">
    <source>
        <dbReference type="SAM" id="Coils"/>
    </source>
</evidence>
<evidence type="ECO:0000313" key="13">
    <source>
        <dbReference type="RefSeq" id="XP_040595243.1"/>
    </source>
</evidence>
<feature type="region of interest" description="Disordered" evidence="9">
    <location>
        <begin position="989"/>
        <end position="1018"/>
    </location>
</feature>
<protein>
    <submittedName>
        <fullName evidence="13">Transport and Golgi organization protein 1 homolog isoform X5</fullName>
    </submittedName>
</protein>
<organism evidence="12 13">
    <name type="scientific">Mesocricetus auratus</name>
    <name type="common">Golden hamster</name>
    <dbReference type="NCBI Taxonomy" id="10036"/>
    <lineage>
        <taxon>Eukaryota</taxon>
        <taxon>Metazoa</taxon>
        <taxon>Chordata</taxon>
        <taxon>Craniata</taxon>
        <taxon>Vertebrata</taxon>
        <taxon>Euteleostomi</taxon>
        <taxon>Mammalia</taxon>
        <taxon>Eutheria</taxon>
        <taxon>Euarchontoglires</taxon>
        <taxon>Glires</taxon>
        <taxon>Rodentia</taxon>
        <taxon>Myomorpha</taxon>
        <taxon>Muroidea</taxon>
        <taxon>Cricetidae</taxon>
        <taxon>Cricetinae</taxon>
        <taxon>Mesocricetus</taxon>
    </lineage>
</organism>
<dbReference type="Gene3D" id="2.30.30.40">
    <property type="entry name" value="SH3 Domains"/>
    <property type="match status" value="1"/>
</dbReference>
<keyword evidence="2 7" id="KW-0728">SH3 domain</keyword>
<feature type="compositionally biased region" description="Basic and acidic residues" evidence="9">
    <location>
        <begin position="183"/>
        <end position="195"/>
    </location>
</feature>
<evidence type="ECO:0000259" key="11">
    <source>
        <dbReference type="PROSITE" id="PS50002"/>
    </source>
</evidence>
<feature type="compositionally biased region" description="Acidic residues" evidence="9">
    <location>
        <begin position="172"/>
        <end position="182"/>
    </location>
</feature>
<name>A0ABM2X327_MESAU</name>
<evidence type="ECO:0000256" key="5">
    <source>
        <dbReference type="ARBA" id="ARBA00023054"/>
    </source>
</evidence>
<feature type="compositionally biased region" description="Pro residues" evidence="9">
    <location>
        <begin position="1888"/>
        <end position="1903"/>
    </location>
</feature>
<feature type="compositionally biased region" description="Polar residues" evidence="9">
    <location>
        <begin position="1681"/>
        <end position="1698"/>
    </location>
</feature>
<feature type="compositionally biased region" description="Polar residues" evidence="9">
    <location>
        <begin position="594"/>
        <end position="605"/>
    </location>
</feature>
<feature type="region of interest" description="Disordered" evidence="9">
    <location>
        <begin position="523"/>
        <end position="708"/>
    </location>
</feature>
<feature type="region of interest" description="Disordered" evidence="9">
    <location>
        <begin position="751"/>
        <end position="772"/>
    </location>
</feature>
<feature type="compositionally biased region" description="Pro residues" evidence="9">
    <location>
        <begin position="1710"/>
        <end position="1719"/>
    </location>
</feature>
<evidence type="ECO:0000256" key="9">
    <source>
        <dbReference type="SAM" id="MobiDB-lite"/>
    </source>
</evidence>
<feature type="compositionally biased region" description="Basic and acidic residues" evidence="9">
    <location>
        <begin position="697"/>
        <end position="708"/>
    </location>
</feature>
<feature type="domain" description="SH3" evidence="11">
    <location>
        <begin position="45"/>
        <end position="107"/>
    </location>
</feature>
<feature type="compositionally biased region" description="Basic and acidic residues" evidence="9">
    <location>
        <begin position="445"/>
        <end position="459"/>
    </location>
</feature>
<feature type="compositionally biased region" description="Basic and acidic residues" evidence="9">
    <location>
        <begin position="341"/>
        <end position="353"/>
    </location>
</feature>
<evidence type="ECO:0000256" key="1">
    <source>
        <dbReference type="ARBA" id="ARBA00004389"/>
    </source>
</evidence>
<feature type="region of interest" description="Disordered" evidence="9">
    <location>
        <begin position="825"/>
        <end position="862"/>
    </location>
</feature>
<dbReference type="PANTHER" id="PTHR23158">
    <property type="entry name" value="MELANOMA INHIBITORY ACTIVITY-RELATED"/>
    <property type="match status" value="1"/>
</dbReference>
<feature type="coiled-coil region" evidence="8">
    <location>
        <begin position="1371"/>
        <end position="1426"/>
    </location>
</feature>
<feature type="compositionally biased region" description="Basic and acidic residues" evidence="9">
    <location>
        <begin position="468"/>
        <end position="477"/>
    </location>
</feature>
<dbReference type="SUPFAM" id="SSF50044">
    <property type="entry name" value="SH3-domain"/>
    <property type="match status" value="1"/>
</dbReference>
<feature type="compositionally biased region" description="Basic and acidic residues" evidence="9">
    <location>
        <begin position="629"/>
        <end position="642"/>
    </location>
</feature>
<comment type="subcellular location">
    <subcellularLocation>
        <location evidence="1">Endoplasmic reticulum membrane</location>
        <topology evidence="1">Single-pass membrane protein</topology>
    </subcellularLocation>
</comment>
<feature type="compositionally biased region" description="Low complexity" evidence="9">
    <location>
        <begin position="1758"/>
        <end position="1775"/>
    </location>
</feature>
<dbReference type="Proteomes" id="UP000886700">
    <property type="component" value="Unplaced"/>
</dbReference>
<evidence type="ECO:0000256" key="2">
    <source>
        <dbReference type="ARBA" id="ARBA00022443"/>
    </source>
</evidence>
<feature type="region of interest" description="Disordered" evidence="9">
    <location>
        <begin position="298"/>
        <end position="498"/>
    </location>
</feature>
<evidence type="ECO:0000256" key="3">
    <source>
        <dbReference type="ARBA" id="ARBA00022729"/>
    </source>
</evidence>
<dbReference type="PANTHER" id="PTHR23158:SF54">
    <property type="entry name" value="TRANSPORT AND GOLGI ORGANIZATION PROTEIN 1 HOMOLOG"/>
    <property type="match status" value="1"/>
</dbReference>
<feature type="region of interest" description="Disordered" evidence="9">
    <location>
        <begin position="1868"/>
        <end position="1937"/>
    </location>
</feature>
<dbReference type="Pfam" id="PF07653">
    <property type="entry name" value="SH3_2"/>
    <property type="match status" value="1"/>
</dbReference>
<evidence type="ECO:0000313" key="12">
    <source>
        <dbReference type="Proteomes" id="UP000886700"/>
    </source>
</evidence>
<feature type="region of interest" description="Disordered" evidence="9">
    <location>
        <begin position="1030"/>
        <end position="1072"/>
    </location>
</feature>
<dbReference type="InterPro" id="IPR036028">
    <property type="entry name" value="SH3-like_dom_sf"/>
</dbReference>
<evidence type="ECO:0000256" key="7">
    <source>
        <dbReference type="PROSITE-ProRule" id="PRU00192"/>
    </source>
</evidence>
<feature type="region of interest" description="Disordered" evidence="9">
    <location>
        <begin position="1672"/>
        <end position="1816"/>
    </location>
</feature>
<feature type="region of interest" description="Disordered" evidence="9">
    <location>
        <begin position="1448"/>
        <end position="1475"/>
    </location>
</feature>
<feature type="region of interest" description="Disordered" evidence="9">
    <location>
        <begin position="153"/>
        <end position="258"/>
    </location>
</feature>
<feature type="coiled-coil region" evidence="8">
    <location>
        <begin position="1520"/>
        <end position="1671"/>
    </location>
</feature>
<keyword evidence="3 10" id="KW-0732">Signal</keyword>
<gene>
    <name evidence="13" type="primary">Mia3</name>
</gene>
<feature type="region of interest" description="Disordered" evidence="9">
    <location>
        <begin position="1125"/>
        <end position="1153"/>
    </location>
</feature>
<accession>A0ABM2X327</accession>
<keyword evidence="12" id="KW-1185">Reference proteome</keyword>
<feature type="compositionally biased region" description="Acidic residues" evidence="9">
    <location>
        <begin position="434"/>
        <end position="444"/>
    </location>
</feature>
<feature type="compositionally biased region" description="Acidic residues" evidence="9">
    <location>
        <begin position="302"/>
        <end position="327"/>
    </location>
</feature>
<feature type="compositionally biased region" description="Basic and acidic residues" evidence="9">
    <location>
        <begin position="835"/>
        <end position="853"/>
    </location>
</feature>
<feature type="compositionally biased region" description="Acidic residues" evidence="9">
    <location>
        <begin position="674"/>
        <end position="689"/>
    </location>
</feature>
<feature type="signal peptide" evidence="10">
    <location>
        <begin position="1"/>
        <end position="24"/>
    </location>
</feature>
<evidence type="ECO:0000256" key="6">
    <source>
        <dbReference type="ARBA" id="ARBA00023180"/>
    </source>
</evidence>
<proteinExistence type="predicted"/>
<feature type="chain" id="PRO_5046057487" evidence="10">
    <location>
        <begin position="25"/>
        <end position="1937"/>
    </location>
</feature>
<evidence type="ECO:0000256" key="10">
    <source>
        <dbReference type="SAM" id="SignalP"/>
    </source>
</evidence>
<dbReference type="InterPro" id="IPR051500">
    <property type="entry name" value="cTAGE_MIA/OTOR"/>
</dbReference>
<feature type="compositionally biased region" description="Basic and acidic residues" evidence="9">
    <location>
        <begin position="235"/>
        <end position="248"/>
    </location>
</feature>
<dbReference type="GeneID" id="101835098"/>
<feature type="compositionally biased region" description="Basic and acidic residues" evidence="9">
    <location>
        <begin position="523"/>
        <end position="542"/>
    </location>
</feature>
<sequence>MAAPPGLLLWLVLLGPHLWGPGQPDPSPGRRFSDLKVCADEECSMLMYHGEALADFTGPDCRFVNFKRGDHVYIYYKLAGGSPEVWAGSVGRIFGYFPKDLIKVLHKYTEEELYIPADETDFVCFEGGRDDFNNYNVEELIGSLELEDSVFEEYEKPEEVSQDGVKSPEGTQETEVDPEPEPEPAKVDPGEREGVFSESTEELQGQSLAQESHPHTNRAADNAQGGPSSLDNFEEMLHDKLQVPESENRTSNSSPVSVEQEIDAYKVLKTEMTLDLKTKFGSTADAVVSDDEATRLVTSLEDNFDEEPDAEYSSVEDEEEENADSFDELPLLSFTDEEGENIPRKPRMEKFSTDENPNLSEDDKVEPPLSPGTQNDNKDILTTWGSTFFSIITGGEGKTGVDLESSNPEEEKKEGVLVSANHQRKPQSTSGYMDPEDEEDDPFVEDSKRNGEKDSKIDPELVLTGEKVIPESRRGESETPSAYEPQRSKLNPLPNAGKAKEFTLKAVFERKENGLKEQVIHISKETLHKDKSRDDIESESVHRALGSPGTENNSKQELSGAVPLLGDNQPDASKDRMEVPGASVSGPEVGQWEGFQNQPRFSSPEETGLPRDLETKVPTLGRNLSWQQQERDVRVTEGREDPADVEPPHPQAIQRTQEADSPEVPSVHTRRPEAEEDDFPLEELLEDENAVSAQQSKENHPRVHDRSDMSSQVFEKVILGTLNLDTEENKQAINTILETGKESEAVLEEADGVGEESGSVVTDNEGSRLTDVRAQGPPEVDSLHEMAGHASDFGEAIQSKDPYDLQKDNPEELVNTLGLEIPGGGEISEWELDDPEKLGGSESQGHDAEHLGDDPPQQDTPEIPDIVLKSVREDLPIINSFFRDHKSLYRFLKYFDVYELEGMLQDMAIRLKSAHRESLPYNAEKVLDKVFRTSESRILSVAENMLDTRENKNRDLGTQKNSVLEEAAVLDDVQDLIYFVRYQYSGVETAPLATPPPQEEVGSGPVEELQPPMKDNLPQENTEKLSVQLPEQPGVSDQAATSVQLTEEPGVSDQAATSVQLTEEPGVSDQAATSVQLTEEPGVSDQVATILQLTEEPGFLDQPVTGVQLSEELGLLDQPVTEPMSTSEVSHASNGEKDIGPAFPVTEGSPVGAGDDAEKLLETRAEEPADVPPLDNALGPLHSFILYLSKMFIATLPANVQPGPDFYGLPWQPVIVTAVLGIVSFAIFSWRAILVVKSRVYQVTEKQIYEKLENTKKENAELMQKLSNYEQKIKESKKHDQETKKQNIILSDEAIKYKDKIKVLEESNKILGDKAKSLHLMLESEREQSTKDQDLILENKKTIEKLKDVISTTTAELSEVQIALNEAKLSEKNVKSECHRVREENARLKKKKEQLQQQIEDWSKSNAELTEQIKTFKRAQKDLEVALTQKDDNISALTKCITQVNQVESELKTEDQNPEGNESDELANGEVGGDGSEKIKNRIKEMMDVSRTQTAVSIVEEDLKLLQLKISASMSTKCNLEDQIKKLEGDRNSLKTAKAELEDACKTLTQKLEILNELYQQKEMALQKKLSQEEYERENKEQRLSAADEKVVSAAEKVKAYKRRIEEMEEELQKTERSFKSQIATQEKKAHDNWLKARAAERTLAEEKREAANLRHKLLELAQKMAMSQDEPVIIKPTPGRPNTQNPPRRGLSQNGSFGPSPVSGGECSPPLPAEPPGRPLSATLSRRDMPRSECGSLDRNVPRPRWPSEASGQHSASDPGPGPMMNSSSRSSSPAKAIEESKVNMAPRGPPPFPGVPLFGDPLRSPVPPPYPYGPPPQPWGPFGPRPVPPPFVPGMGAPLGIREYPPGVLPGKWDLPVDPRQFLLGHAPFRPPGSLGPREFFIPGTRLPPPTHGPQDYPLPQPAARDLLPSGPREEAPPVSPSSVQDSSPPSKPNP</sequence>
<dbReference type="PROSITE" id="PS50002">
    <property type="entry name" value="SH3"/>
    <property type="match status" value="1"/>
</dbReference>
<keyword evidence="4" id="KW-0256">Endoplasmic reticulum</keyword>
<keyword evidence="6" id="KW-0325">Glycoprotein</keyword>
<dbReference type="InterPro" id="IPR001452">
    <property type="entry name" value="SH3_domain"/>
</dbReference>
<keyword evidence="5 8" id="KW-0175">Coiled coil</keyword>